<evidence type="ECO:0000313" key="1">
    <source>
        <dbReference type="EMBL" id="KAK4027615.1"/>
    </source>
</evidence>
<proteinExistence type="predicted"/>
<dbReference type="EMBL" id="JAOYFB010000038">
    <property type="protein sequence ID" value="KAK4027615.1"/>
    <property type="molecule type" value="Genomic_DNA"/>
</dbReference>
<organism evidence="1 2">
    <name type="scientific">Daphnia magna</name>
    <dbReference type="NCBI Taxonomy" id="35525"/>
    <lineage>
        <taxon>Eukaryota</taxon>
        <taxon>Metazoa</taxon>
        <taxon>Ecdysozoa</taxon>
        <taxon>Arthropoda</taxon>
        <taxon>Crustacea</taxon>
        <taxon>Branchiopoda</taxon>
        <taxon>Diplostraca</taxon>
        <taxon>Cladocera</taxon>
        <taxon>Anomopoda</taxon>
        <taxon>Daphniidae</taxon>
        <taxon>Daphnia</taxon>
    </lineage>
</organism>
<sequence length="152" mass="17879">MENFCKEIDDAMFECEPIGSHYFCKFFKSLEKHNVNQQDVTSTKLLNPENGETPDKFLQENEESAGENLNVELIDKYSLDFGWLAEQIEGHNCRNLSSIFYLNIIKKNRQQMERRSQRAREEKYPRSEYSLGNSASDLGLYGYYLHISIRIF</sequence>
<dbReference type="Proteomes" id="UP001234178">
    <property type="component" value="Unassembled WGS sequence"/>
</dbReference>
<protein>
    <submittedName>
        <fullName evidence="1">Uncharacterized protein</fullName>
    </submittedName>
</protein>
<gene>
    <name evidence="1" type="ORF">OUZ56_016663</name>
</gene>
<keyword evidence="2" id="KW-1185">Reference proteome</keyword>
<comment type="caution">
    <text evidence="1">The sequence shown here is derived from an EMBL/GenBank/DDBJ whole genome shotgun (WGS) entry which is preliminary data.</text>
</comment>
<evidence type="ECO:0000313" key="2">
    <source>
        <dbReference type="Proteomes" id="UP001234178"/>
    </source>
</evidence>
<reference evidence="1 2" key="1">
    <citation type="journal article" date="2023" name="Nucleic Acids Res.">
        <title>The hologenome of Daphnia magna reveals possible DNA methylation and microbiome-mediated evolution of the host genome.</title>
        <authorList>
            <person name="Chaturvedi A."/>
            <person name="Li X."/>
            <person name="Dhandapani V."/>
            <person name="Marshall H."/>
            <person name="Kissane S."/>
            <person name="Cuenca-Cambronero M."/>
            <person name="Asole G."/>
            <person name="Calvet F."/>
            <person name="Ruiz-Romero M."/>
            <person name="Marangio P."/>
            <person name="Guigo R."/>
            <person name="Rago D."/>
            <person name="Mirbahai L."/>
            <person name="Eastwood N."/>
            <person name="Colbourne J.K."/>
            <person name="Zhou J."/>
            <person name="Mallon E."/>
            <person name="Orsini L."/>
        </authorList>
    </citation>
    <scope>NUCLEOTIDE SEQUENCE [LARGE SCALE GENOMIC DNA]</scope>
    <source>
        <strain evidence="1">LRV0_1</strain>
    </source>
</reference>
<accession>A0ABR0AR62</accession>
<name>A0ABR0AR62_9CRUS</name>